<dbReference type="GeneID" id="111134301"/>
<gene>
    <name evidence="6" type="primary">LOC111134301</name>
</gene>
<comment type="similarity">
    <text evidence="1">Belongs to the sulfotransferase 1 family.</text>
</comment>
<dbReference type="SUPFAM" id="SSF52540">
    <property type="entry name" value="P-loop containing nucleoside triphosphate hydrolases"/>
    <property type="match status" value="1"/>
</dbReference>
<evidence type="ECO:0000259" key="4">
    <source>
        <dbReference type="Pfam" id="PF00685"/>
    </source>
</evidence>
<name>A0A8B8EGZ7_CRAVI</name>
<evidence type="ECO:0000313" key="6">
    <source>
        <dbReference type="RefSeq" id="XP_022338916.1"/>
    </source>
</evidence>
<dbReference type="OrthoDB" id="6341251at2759"/>
<dbReference type="InterPro" id="IPR000863">
    <property type="entry name" value="Sulfotransferase_dom"/>
</dbReference>
<dbReference type="PANTHER" id="PTHR11783">
    <property type="entry name" value="SULFOTRANSFERASE SULT"/>
    <property type="match status" value="1"/>
</dbReference>
<dbReference type="InterPro" id="IPR027417">
    <property type="entry name" value="P-loop_NTPase"/>
</dbReference>
<proteinExistence type="inferred from homology"/>
<accession>A0A8B8EGZ7</accession>
<dbReference type="Gene3D" id="3.40.50.300">
    <property type="entry name" value="P-loop containing nucleotide triphosphate hydrolases"/>
    <property type="match status" value="1"/>
</dbReference>
<dbReference type="AlphaFoldDB" id="A0A8B8EGZ7"/>
<evidence type="ECO:0000313" key="5">
    <source>
        <dbReference type="Proteomes" id="UP000694844"/>
    </source>
</evidence>
<evidence type="ECO:0000256" key="3">
    <source>
        <dbReference type="SAM" id="MobiDB-lite"/>
    </source>
</evidence>
<organism evidence="5 6">
    <name type="scientific">Crassostrea virginica</name>
    <name type="common">Eastern oyster</name>
    <dbReference type="NCBI Taxonomy" id="6565"/>
    <lineage>
        <taxon>Eukaryota</taxon>
        <taxon>Metazoa</taxon>
        <taxon>Spiralia</taxon>
        <taxon>Lophotrochozoa</taxon>
        <taxon>Mollusca</taxon>
        <taxon>Bivalvia</taxon>
        <taxon>Autobranchia</taxon>
        <taxon>Pteriomorphia</taxon>
        <taxon>Ostreida</taxon>
        <taxon>Ostreoidea</taxon>
        <taxon>Ostreidae</taxon>
        <taxon>Crassostrea</taxon>
    </lineage>
</organism>
<dbReference type="Proteomes" id="UP000694844">
    <property type="component" value="Chromosome 1"/>
</dbReference>
<feature type="region of interest" description="Disordered" evidence="3">
    <location>
        <begin position="1"/>
        <end position="32"/>
    </location>
</feature>
<sequence length="331" mass="38875">MHGITTQAYAQRGSHRQSSKQRIVMEGNDDSTSEWTLPEPLVFDGMALPSFPSFLKDARKRFEDIKNLTCRKDDVILVTYPKSGTHWVWEIISMLLKQKAEYSKEPKECFFLEALPDLTVVENMPSPRPLNTHMPYRWLPIQHIQNGGKIVHVLRNPKDVCVSMYHHAKTTMEFGELRDFGTFFDKLFLNPKAHIMDGWFKYEKDFEQAEREDKLGAILTLHYESLKKNPIQETRRLAEFLDVKLTEEDIAEISDKCSFQKLRLANETIKDHSWISPDMRQRTCARVDNEKMFRKGMIGDWKNHFTVAMNEEFDAVYKEEMKDSNIQVQFE</sequence>
<feature type="domain" description="Sulfotransferase" evidence="4">
    <location>
        <begin position="72"/>
        <end position="324"/>
    </location>
</feature>
<protein>
    <submittedName>
        <fullName evidence="6">LOW QUALITY PROTEIN: sulfotransferase family cytosolic 1B member 1-like</fullName>
    </submittedName>
</protein>
<reference evidence="6" key="2">
    <citation type="submission" date="2025-08" db="UniProtKB">
        <authorList>
            <consortium name="RefSeq"/>
        </authorList>
    </citation>
    <scope>IDENTIFICATION</scope>
    <source>
        <tissue evidence="6">Whole sample</tissue>
    </source>
</reference>
<dbReference type="KEGG" id="cvn:111134301"/>
<evidence type="ECO:0000256" key="1">
    <source>
        <dbReference type="ARBA" id="ARBA00005771"/>
    </source>
</evidence>
<dbReference type="Pfam" id="PF00685">
    <property type="entry name" value="Sulfotransfer_1"/>
    <property type="match status" value="1"/>
</dbReference>
<dbReference type="RefSeq" id="XP_022338916.1">
    <property type="nucleotide sequence ID" value="XM_022483208.1"/>
</dbReference>
<reference evidence="5" key="1">
    <citation type="submission" date="2024-06" db="UniProtKB">
        <authorList>
            <consortium name="RefSeq"/>
        </authorList>
    </citation>
    <scope>NUCLEOTIDE SEQUENCE [LARGE SCALE GENOMIC DNA]</scope>
</reference>
<keyword evidence="5" id="KW-1185">Reference proteome</keyword>
<keyword evidence="2" id="KW-0808">Transferase</keyword>
<dbReference type="GO" id="GO:0008146">
    <property type="term" value="F:sulfotransferase activity"/>
    <property type="evidence" value="ECO:0007669"/>
    <property type="project" value="InterPro"/>
</dbReference>
<evidence type="ECO:0000256" key="2">
    <source>
        <dbReference type="ARBA" id="ARBA00022679"/>
    </source>
</evidence>